<proteinExistence type="predicted"/>
<evidence type="ECO:0000259" key="1">
    <source>
        <dbReference type="PROSITE" id="PS50943"/>
    </source>
</evidence>
<dbReference type="CDD" id="cd00093">
    <property type="entry name" value="HTH_XRE"/>
    <property type="match status" value="1"/>
</dbReference>
<dbReference type="Proteomes" id="UP000578091">
    <property type="component" value="Unassembled WGS sequence"/>
</dbReference>
<dbReference type="Gene3D" id="1.10.260.40">
    <property type="entry name" value="lambda repressor-like DNA-binding domains"/>
    <property type="match status" value="1"/>
</dbReference>
<dbReference type="GO" id="GO:0003677">
    <property type="term" value="F:DNA binding"/>
    <property type="evidence" value="ECO:0007669"/>
    <property type="project" value="InterPro"/>
</dbReference>
<dbReference type="PROSITE" id="PS50943">
    <property type="entry name" value="HTH_CROC1"/>
    <property type="match status" value="1"/>
</dbReference>
<reference evidence="2 3" key="1">
    <citation type="submission" date="2020-07" db="EMBL/GenBank/DDBJ databases">
        <title>Luteimonas sp. SJ-92.</title>
        <authorList>
            <person name="Huang X.-X."/>
            <person name="Xu L."/>
            <person name="Sun J.-Q."/>
        </authorList>
    </citation>
    <scope>NUCLEOTIDE SEQUENCE [LARGE SCALE GENOMIC DNA]</scope>
    <source>
        <strain evidence="2 3">SJ-92</strain>
    </source>
</reference>
<dbReference type="EMBL" id="JACCKA010000051">
    <property type="protein sequence ID" value="NZA26279.1"/>
    <property type="molecule type" value="Genomic_DNA"/>
</dbReference>
<gene>
    <name evidence="2" type="ORF">H0E84_07755</name>
</gene>
<dbReference type="Pfam" id="PF13443">
    <property type="entry name" value="HTH_26"/>
    <property type="match status" value="1"/>
</dbReference>
<keyword evidence="3" id="KW-1185">Reference proteome</keyword>
<sequence>MIPGRPLDETSNRMGDTERLLAALKRTLKQRGMRYADLAEALGVSEPTVKRMLSQGRIDLARLERICTALDLDFFELARIARGARDLRGRLSLRQEQALAEQPQLMIVFHLLCQDWTVARIRGEFGLDAPRMVRLLAQLDRLRLVELLPGDRVRLRAPRDFAWREDGPVRARFLHQASQEFLRDGFEGRDALLSLEIRELGDASVAMLRRRLERLVAEFGECADLDVGLPPQRRRSVGLLVAMRPWVFSLLDSLRAGQKNP</sequence>
<dbReference type="InterPro" id="IPR001387">
    <property type="entry name" value="Cro/C1-type_HTH"/>
</dbReference>
<name>A0A853JCB5_9GAMM</name>
<accession>A0A853JCB5</accession>
<evidence type="ECO:0000313" key="3">
    <source>
        <dbReference type="Proteomes" id="UP000578091"/>
    </source>
</evidence>
<feature type="domain" description="HTH cro/C1-type" evidence="1">
    <location>
        <begin position="24"/>
        <end position="77"/>
    </location>
</feature>
<dbReference type="InterPro" id="IPR010982">
    <property type="entry name" value="Lambda_DNA-bd_dom_sf"/>
</dbReference>
<dbReference type="RefSeq" id="WP_180678072.1">
    <property type="nucleotide sequence ID" value="NZ_JACCKA010000051.1"/>
</dbReference>
<comment type="caution">
    <text evidence="2">The sequence shown here is derived from an EMBL/GenBank/DDBJ whole genome shotgun (WGS) entry which is preliminary data.</text>
</comment>
<evidence type="ECO:0000313" key="2">
    <source>
        <dbReference type="EMBL" id="NZA26279.1"/>
    </source>
</evidence>
<protein>
    <submittedName>
        <fullName evidence="2">Helix-turn-helix transcriptional regulator</fullName>
    </submittedName>
</protein>
<dbReference type="SMART" id="SM00530">
    <property type="entry name" value="HTH_XRE"/>
    <property type="match status" value="1"/>
</dbReference>
<dbReference type="AlphaFoldDB" id="A0A853JCB5"/>
<dbReference type="SUPFAM" id="SSF47413">
    <property type="entry name" value="lambda repressor-like DNA-binding domains"/>
    <property type="match status" value="1"/>
</dbReference>
<organism evidence="2 3">
    <name type="scientific">Luteimonas salinisoli</name>
    <dbReference type="NCBI Taxonomy" id="2752307"/>
    <lineage>
        <taxon>Bacteria</taxon>
        <taxon>Pseudomonadati</taxon>
        <taxon>Pseudomonadota</taxon>
        <taxon>Gammaproteobacteria</taxon>
        <taxon>Lysobacterales</taxon>
        <taxon>Lysobacteraceae</taxon>
        <taxon>Luteimonas</taxon>
    </lineage>
</organism>